<dbReference type="GO" id="GO:0005524">
    <property type="term" value="F:ATP binding"/>
    <property type="evidence" value="ECO:0007669"/>
    <property type="project" value="UniProtKB-KW"/>
</dbReference>
<dbReference type="SUPFAM" id="SSF52374">
    <property type="entry name" value="Nucleotidylyl transferase"/>
    <property type="match status" value="1"/>
</dbReference>
<dbReference type="InterPro" id="IPR011035">
    <property type="entry name" value="Ribosomal_bL25/Gln-tRNA_synth"/>
</dbReference>
<keyword evidence="10" id="KW-0007">Acetylation</keyword>
<dbReference type="Gene3D" id="1.10.10.2420">
    <property type="match status" value="1"/>
</dbReference>
<evidence type="ECO:0000256" key="9">
    <source>
        <dbReference type="ARBA" id="ARBA00022917"/>
    </source>
</evidence>
<evidence type="ECO:0000256" key="16">
    <source>
        <dbReference type="ARBA" id="ARBA00073804"/>
    </source>
</evidence>
<dbReference type="Gene3D" id="3.40.50.620">
    <property type="entry name" value="HUPs"/>
    <property type="match status" value="1"/>
</dbReference>
<evidence type="ECO:0000256" key="1">
    <source>
        <dbReference type="ARBA" id="ARBA00004514"/>
    </source>
</evidence>
<evidence type="ECO:0000256" key="2">
    <source>
        <dbReference type="ARBA" id="ARBA00005594"/>
    </source>
</evidence>
<dbReference type="SUPFAM" id="SSF50715">
    <property type="entry name" value="Ribosomal protein L25-like"/>
    <property type="match status" value="1"/>
</dbReference>
<dbReference type="CDD" id="cd00807">
    <property type="entry name" value="GlnRS_core"/>
    <property type="match status" value="1"/>
</dbReference>
<dbReference type="NCBIfam" id="TIGR00440">
    <property type="entry name" value="glnS"/>
    <property type="match status" value="1"/>
</dbReference>
<reference evidence="23" key="1">
    <citation type="submission" date="2019-06" db="EMBL/GenBank/DDBJ databases">
        <authorList>
            <consortium name="Wellcome Sanger Institute Data Sharing"/>
        </authorList>
    </citation>
    <scope>NUCLEOTIDE SEQUENCE [LARGE SCALE GENOMIC DNA]</scope>
</reference>
<keyword evidence="4" id="KW-0963">Cytoplasm</keyword>
<dbReference type="EC" id="6.1.1.18" evidence="3"/>
<reference evidence="23" key="3">
    <citation type="submission" date="2025-09" db="UniProtKB">
        <authorList>
            <consortium name="Ensembl"/>
        </authorList>
    </citation>
    <scope>IDENTIFICATION</scope>
</reference>
<evidence type="ECO:0000256" key="15">
    <source>
        <dbReference type="ARBA" id="ARBA00062609"/>
    </source>
</evidence>
<comment type="subunit">
    <text evidence="15">Monomer. Part of a multisubunit complex that groups tRNA ligases for Arg (RARS1), Asp (DARS1), Gln (QARS1), Ile (IARS1), Leu (LARS1), Lys (KARS1), Met (MARS1) the bifunctional ligase for Glu and Pro (EPRS1) and the auxiliary subunits AIMP1/p43, AIMP2/p38 and EEF1E1/p18. Interacts with RARS1. Part of a complex composed of RARS1, QARS1 and AIMP1.</text>
</comment>
<dbReference type="Pfam" id="PF04557">
    <property type="entry name" value="tRNA_synt_1c_R2"/>
    <property type="match status" value="1"/>
</dbReference>
<keyword evidence="9 17" id="KW-0648">Protein biosynthesis</keyword>
<dbReference type="Gene3D" id="2.40.240.10">
    <property type="entry name" value="Ribosomal Protein L25, Chain P"/>
    <property type="match status" value="2"/>
</dbReference>
<feature type="domain" description="tRNA synthetases class I (E and Q) anti-codon binding" evidence="22">
    <location>
        <begin position="645"/>
        <end position="720"/>
    </location>
</feature>
<evidence type="ECO:0000256" key="10">
    <source>
        <dbReference type="ARBA" id="ARBA00022990"/>
    </source>
</evidence>
<evidence type="ECO:0000256" key="11">
    <source>
        <dbReference type="ARBA" id="ARBA00023146"/>
    </source>
</evidence>
<evidence type="ECO:0000256" key="12">
    <source>
        <dbReference type="ARBA" id="ARBA00030466"/>
    </source>
</evidence>
<keyword evidence="8 17" id="KW-0067">ATP-binding</keyword>
<comment type="catalytic activity">
    <reaction evidence="13">
        <text>tRNA(Gln) + L-glutamine + ATP = L-glutaminyl-tRNA(Gln) + AMP + diphosphate</text>
        <dbReference type="Rhea" id="RHEA:20121"/>
        <dbReference type="Rhea" id="RHEA-COMP:9662"/>
        <dbReference type="Rhea" id="RHEA-COMP:9681"/>
        <dbReference type="ChEBI" id="CHEBI:30616"/>
        <dbReference type="ChEBI" id="CHEBI:33019"/>
        <dbReference type="ChEBI" id="CHEBI:58359"/>
        <dbReference type="ChEBI" id="CHEBI:78442"/>
        <dbReference type="ChEBI" id="CHEBI:78521"/>
        <dbReference type="ChEBI" id="CHEBI:456215"/>
        <dbReference type="EC" id="6.1.1.18"/>
    </reaction>
</comment>
<dbReference type="Pfam" id="PF03950">
    <property type="entry name" value="tRNA-synt_1c_C"/>
    <property type="match status" value="1"/>
</dbReference>
<dbReference type="Gene3D" id="1.10.8.1290">
    <property type="entry name" value="Glutaminyl-tRNA synthetase, non-specific RNA binding region part 1, domain 1"/>
    <property type="match status" value="1"/>
</dbReference>
<keyword evidence="5" id="KW-0597">Phosphoprotein</keyword>
<dbReference type="GO" id="GO:0004819">
    <property type="term" value="F:glutamine-tRNA ligase activity"/>
    <property type="evidence" value="ECO:0007669"/>
    <property type="project" value="UniProtKB-EC"/>
</dbReference>
<comment type="function">
    <text evidence="14">Glutamine--tRNA ligase. Plays a critical role in brain development.</text>
</comment>
<dbReference type="InterPro" id="IPR020059">
    <property type="entry name" value="Glu/Gln-tRNA-synth_Ib_codon-bd"/>
</dbReference>
<evidence type="ECO:0000256" key="6">
    <source>
        <dbReference type="ARBA" id="ARBA00022598"/>
    </source>
</evidence>
<dbReference type="InterPro" id="IPR050132">
    <property type="entry name" value="Gln/Glu-tRNA_Ligase"/>
</dbReference>
<dbReference type="FunFam" id="2.40.240.10:FF:000008">
    <property type="entry name" value="probable glutamine--tRNA ligase"/>
    <property type="match status" value="1"/>
</dbReference>
<dbReference type="FunFam" id="1.10.10.2420:FF:000001">
    <property type="entry name" value="Glutamine--tRNA ligase cytoplasmic"/>
    <property type="match status" value="1"/>
</dbReference>
<dbReference type="InterPro" id="IPR014729">
    <property type="entry name" value="Rossmann-like_a/b/a_fold"/>
</dbReference>
<evidence type="ECO:0000256" key="3">
    <source>
        <dbReference type="ARBA" id="ARBA00012836"/>
    </source>
</evidence>
<evidence type="ECO:0000256" key="7">
    <source>
        <dbReference type="ARBA" id="ARBA00022741"/>
    </source>
</evidence>
<dbReference type="Ensembl" id="ENSSORT00005022270.1">
    <property type="protein sequence ID" value="ENSSORP00005021624.1"/>
    <property type="gene ID" value="ENSSORG00005009997.1"/>
</dbReference>
<comment type="subcellular location">
    <subcellularLocation>
        <location evidence="1">Cytoplasm</location>
        <location evidence="1">Cytosol</location>
    </subcellularLocation>
</comment>
<dbReference type="InterPro" id="IPR004514">
    <property type="entry name" value="Gln-tRNA-synth"/>
</dbReference>
<evidence type="ECO:0000256" key="8">
    <source>
        <dbReference type="ARBA" id="ARBA00022840"/>
    </source>
</evidence>
<dbReference type="PRINTS" id="PR00987">
    <property type="entry name" value="TRNASYNTHGLU"/>
</dbReference>
<dbReference type="InterPro" id="IPR020058">
    <property type="entry name" value="Glu/Gln-tRNA-synth_Ib_cat-dom"/>
</dbReference>
<feature type="domain" description="Glutamyl/glutaminyl-tRNA synthetase class Ib catalytic" evidence="18">
    <location>
        <begin position="231"/>
        <end position="530"/>
    </location>
</feature>
<accession>A0A672ZX84</accession>
<evidence type="ECO:0000256" key="4">
    <source>
        <dbReference type="ARBA" id="ARBA00022490"/>
    </source>
</evidence>
<feature type="domain" description="Glutamyl/glutaminyl-tRNA synthetase class Ib anti-codon binding" evidence="19">
    <location>
        <begin position="533"/>
        <end position="632"/>
    </location>
</feature>
<evidence type="ECO:0000256" key="13">
    <source>
        <dbReference type="ARBA" id="ARBA00048270"/>
    </source>
</evidence>
<dbReference type="InterPro" id="IPR049437">
    <property type="entry name" value="tRNA-synt_1c_C2"/>
</dbReference>
<keyword evidence="11 17" id="KW-0030">Aminoacyl-tRNA synthetase</keyword>
<dbReference type="InterPro" id="IPR042559">
    <property type="entry name" value="Gln-tRNA-synth_Ib_RNA-bd_N_2"/>
</dbReference>
<dbReference type="InterPro" id="IPR020056">
    <property type="entry name" value="Rbsml_bL25/Gln-tRNA_synth_N"/>
</dbReference>
<keyword evidence="7 17" id="KW-0547">Nucleotide-binding</keyword>
<organism evidence="23 24">
    <name type="scientific">Sphaeramia orbicularis</name>
    <name type="common">orbiculate cardinalfish</name>
    <dbReference type="NCBI Taxonomy" id="375764"/>
    <lineage>
        <taxon>Eukaryota</taxon>
        <taxon>Metazoa</taxon>
        <taxon>Chordata</taxon>
        <taxon>Craniata</taxon>
        <taxon>Vertebrata</taxon>
        <taxon>Euteleostomi</taxon>
        <taxon>Actinopterygii</taxon>
        <taxon>Neopterygii</taxon>
        <taxon>Teleostei</taxon>
        <taxon>Neoteleostei</taxon>
        <taxon>Acanthomorphata</taxon>
        <taxon>Gobiaria</taxon>
        <taxon>Kurtiformes</taxon>
        <taxon>Apogonoidei</taxon>
        <taxon>Apogonidae</taxon>
        <taxon>Apogoninae</taxon>
        <taxon>Sphaeramia</taxon>
    </lineage>
</organism>
<evidence type="ECO:0000259" key="20">
    <source>
        <dbReference type="Pfam" id="PF04557"/>
    </source>
</evidence>
<dbReference type="FunFam" id="2.40.240.10:FF:000006">
    <property type="entry name" value="Putative glutamine--tRNA ligase"/>
    <property type="match status" value="1"/>
</dbReference>
<dbReference type="FunFam" id="1.10.8.1290:FF:000001">
    <property type="entry name" value="Glutamine--tRNA ligase"/>
    <property type="match status" value="1"/>
</dbReference>
<keyword evidence="24" id="KW-1185">Reference proteome</keyword>
<dbReference type="FunFam" id="3.40.50.620:FF:000049">
    <property type="entry name" value="Probable glutamine--tRNA ligase"/>
    <property type="match status" value="1"/>
</dbReference>
<comment type="similarity">
    <text evidence="2 17">Belongs to the class-I aminoacyl-tRNA synthetase family.</text>
</comment>
<dbReference type="Proteomes" id="UP000472271">
    <property type="component" value="Chromosome 7"/>
</dbReference>
<keyword evidence="6 17" id="KW-0436">Ligase</keyword>
<evidence type="ECO:0000256" key="5">
    <source>
        <dbReference type="ARBA" id="ARBA00022553"/>
    </source>
</evidence>
<dbReference type="PROSITE" id="PS00178">
    <property type="entry name" value="AA_TRNA_LIGASE_I"/>
    <property type="match status" value="1"/>
</dbReference>
<evidence type="ECO:0000259" key="21">
    <source>
        <dbReference type="Pfam" id="PF04558"/>
    </source>
</evidence>
<dbReference type="Pfam" id="PF00749">
    <property type="entry name" value="tRNA-synt_1c"/>
    <property type="match status" value="1"/>
</dbReference>
<dbReference type="InterPro" id="IPR042558">
    <property type="entry name" value="Gln-tRNA-synth_Ib_RNA-bd_N_1"/>
</dbReference>
<dbReference type="AlphaFoldDB" id="A0A672ZX84"/>
<protein>
    <recommendedName>
        <fullName evidence="16">Glutamine--tRNA ligase</fullName>
        <ecNumber evidence="3">6.1.1.18</ecNumber>
    </recommendedName>
    <alternativeName>
        <fullName evidence="12">Glutaminyl-tRNA synthetase</fullName>
    </alternativeName>
</protein>
<dbReference type="InterPro" id="IPR001412">
    <property type="entry name" value="aa-tRNA-synth_I_CS"/>
</dbReference>
<reference evidence="23" key="2">
    <citation type="submission" date="2025-08" db="UniProtKB">
        <authorList>
            <consortium name="Ensembl"/>
        </authorList>
    </citation>
    <scope>IDENTIFICATION</scope>
</reference>
<evidence type="ECO:0000259" key="19">
    <source>
        <dbReference type="Pfam" id="PF03950"/>
    </source>
</evidence>
<evidence type="ECO:0000313" key="23">
    <source>
        <dbReference type="Ensembl" id="ENSSORP00005021624.1"/>
    </source>
</evidence>
<dbReference type="InterPro" id="IPR007638">
    <property type="entry name" value="Gln-tRNA-synth_Ib_RNA-bd_2"/>
</dbReference>
<gene>
    <name evidence="23" type="primary">qars1</name>
</gene>
<dbReference type="Pfam" id="PF20974">
    <property type="entry name" value="tRNA-synt_1c_C2"/>
    <property type="match status" value="1"/>
</dbReference>
<dbReference type="GO" id="GO:0006425">
    <property type="term" value="P:glutaminyl-tRNA aminoacylation"/>
    <property type="evidence" value="ECO:0007669"/>
    <property type="project" value="InterPro"/>
</dbReference>
<feature type="domain" description="Glutaminyl-tRNA synthetase class Ib non-specific RNA-binding" evidence="21">
    <location>
        <begin position="3"/>
        <end position="158"/>
    </location>
</feature>
<name>A0A672ZX84_9TELE</name>
<evidence type="ECO:0000259" key="18">
    <source>
        <dbReference type="Pfam" id="PF00749"/>
    </source>
</evidence>
<dbReference type="Pfam" id="PF04558">
    <property type="entry name" value="tRNA_synt_1c_R1"/>
    <property type="match status" value="1"/>
</dbReference>
<evidence type="ECO:0000313" key="24">
    <source>
        <dbReference type="Proteomes" id="UP000472271"/>
    </source>
</evidence>
<evidence type="ECO:0000256" key="14">
    <source>
        <dbReference type="ARBA" id="ARBA00058106"/>
    </source>
</evidence>
<evidence type="ECO:0000259" key="22">
    <source>
        <dbReference type="Pfam" id="PF20974"/>
    </source>
</evidence>
<sequence>MADSVALFTSIGLSEQKAKETLKNEALSSALKDAITQTLFFTLMDKAMGTLLYSMASRLKDTKRLAFLSDSIGQRKISTELQLAAALEFVKSHPQDPINLKEFEEACGVGVVITPEQIEDAVESVIKKHKEQLLKERYHFNMGLLMGEARSALKWADGKVIKNEVDMQVLHLLGPKTEADLEKKPKLFFFSQIFFILVFCCAGENFKTEGYVVTPKTMDLLKKHMEITGGQIRTRFPPEPNGILHIGHAKAINFNFGYAKANNGICFLRYDDTNPEKEEEKYFTAIKDMVEWLGYKPYAVTHASDNFQQLYDLAVDLIRRGQAYVCHQKGEDLKGHNAPPSPWRDRPVEESLVLFERMKKGLFAEGEATLRMKMVMEDGKMDPVAYRIKYTPHHRTGDEWCIYPTYDYTHCLCDSIENITHSLCTKEFQARRSSYYWLCNALDVYCPVQWEYGRLNLTYTVVSKRKIIKLVETGTVRDWDDPRLFTLTALRRRGFPPEAINNFCARVGVTVSQTTTEPHLLESCVRDVLNDTAPRVMAVLEPLKVTITNLPDNFKSDVQVPDFPANEAKGSHTVPFTRTVYIEQTDFREVMEKGYKRLTPQQPVGLRHAGYVISVQKVIKDAQGKVVELEVTCCSTENAEKPKAFIHWVSQPLVCEVRLYERLFLHKHPEDTSEVPNGFLSDINPNSLQVITSALVDTSVKGAKVFDKFQFERVGYFSLDPDSTADKLVFNRTVTLKEDPGKI</sequence>
<dbReference type="PANTHER" id="PTHR43097">
    <property type="entry name" value="GLUTAMINE-TRNA LIGASE"/>
    <property type="match status" value="1"/>
</dbReference>
<feature type="domain" description="Glutaminyl-tRNA synthetase class Ib non-specific RNA-binding" evidence="20">
    <location>
        <begin position="161"/>
        <end position="186"/>
    </location>
</feature>
<dbReference type="GO" id="GO:0005829">
    <property type="term" value="C:cytosol"/>
    <property type="evidence" value="ECO:0007669"/>
    <property type="project" value="UniProtKB-SubCell"/>
</dbReference>
<dbReference type="PANTHER" id="PTHR43097:SF4">
    <property type="entry name" value="GLUTAMINE--TRNA LIGASE"/>
    <property type="match status" value="1"/>
</dbReference>
<dbReference type="InterPro" id="IPR007639">
    <property type="entry name" value="Gln-tRNA-synth_Ib_RNA-bd_N"/>
</dbReference>
<proteinExistence type="inferred from homology"/>
<dbReference type="GO" id="GO:0017101">
    <property type="term" value="C:aminoacyl-tRNA synthetase multienzyme complex"/>
    <property type="evidence" value="ECO:0007669"/>
    <property type="project" value="TreeGrafter"/>
</dbReference>
<evidence type="ECO:0000256" key="17">
    <source>
        <dbReference type="RuleBase" id="RU363037"/>
    </source>
</evidence>
<dbReference type="InterPro" id="IPR000924">
    <property type="entry name" value="Glu/Gln-tRNA-synth"/>
</dbReference>